<feature type="domain" description="C2H2-type" evidence="7">
    <location>
        <begin position="532"/>
        <end position="559"/>
    </location>
</feature>
<comment type="caution">
    <text evidence="9">The sequence shown here is derived from an EMBL/GenBank/DDBJ whole genome shotgun (WGS) entry which is preliminary data.</text>
</comment>
<dbReference type="Pfam" id="PF07776">
    <property type="entry name" value="zf-AD"/>
    <property type="match status" value="1"/>
</dbReference>
<dbReference type="InterPro" id="IPR013087">
    <property type="entry name" value="Znf_C2H2_type"/>
</dbReference>
<dbReference type="GO" id="GO:0005634">
    <property type="term" value="C:nucleus"/>
    <property type="evidence" value="ECO:0007669"/>
    <property type="project" value="InterPro"/>
</dbReference>
<dbReference type="PROSITE" id="PS51915">
    <property type="entry name" value="ZAD"/>
    <property type="match status" value="1"/>
</dbReference>
<evidence type="ECO:0000256" key="2">
    <source>
        <dbReference type="ARBA" id="ARBA00022737"/>
    </source>
</evidence>
<proteinExistence type="predicted"/>
<dbReference type="PROSITE" id="PS00028">
    <property type="entry name" value="ZINC_FINGER_C2H2_1"/>
    <property type="match status" value="10"/>
</dbReference>
<dbReference type="FunFam" id="3.30.160.60:FF:000303">
    <property type="entry name" value="Zinc finger protein 41"/>
    <property type="match status" value="1"/>
</dbReference>
<dbReference type="GO" id="GO:0008270">
    <property type="term" value="F:zinc ion binding"/>
    <property type="evidence" value="ECO:0007669"/>
    <property type="project" value="UniProtKB-UniRule"/>
</dbReference>
<evidence type="ECO:0000256" key="3">
    <source>
        <dbReference type="ARBA" id="ARBA00022771"/>
    </source>
</evidence>
<dbReference type="FunFam" id="3.30.160.60:FF:002343">
    <property type="entry name" value="Zinc finger protein 33A"/>
    <property type="match status" value="1"/>
</dbReference>
<evidence type="ECO:0000256" key="1">
    <source>
        <dbReference type="ARBA" id="ARBA00022723"/>
    </source>
</evidence>
<dbReference type="AlphaFoldDB" id="A0AAW2HZI2"/>
<keyword evidence="1 6" id="KW-0479">Metal-binding</keyword>
<feature type="domain" description="C2H2-type" evidence="7">
    <location>
        <begin position="447"/>
        <end position="474"/>
    </location>
</feature>
<dbReference type="Gene3D" id="3.40.1800.20">
    <property type="match status" value="1"/>
</dbReference>
<evidence type="ECO:0000259" key="8">
    <source>
        <dbReference type="PROSITE" id="PS51915"/>
    </source>
</evidence>
<keyword evidence="4 6" id="KW-0862">Zinc</keyword>
<feature type="binding site" evidence="6">
    <location>
        <position position="11"/>
    </location>
    <ligand>
        <name>Zn(2+)</name>
        <dbReference type="ChEBI" id="CHEBI:29105"/>
    </ligand>
</feature>
<organism evidence="9">
    <name type="scientific">Menopon gallinae</name>
    <name type="common">poultry shaft louse</name>
    <dbReference type="NCBI Taxonomy" id="328185"/>
    <lineage>
        <taxon>Eukaryota</taxon>
        <taxon>Metazoa</taxon>
        <taxon>Ecdysozoa</taxon>
        <taxon>Arthropoda</taxon>
        <taxon>Hexapoda</taxon>
        <taxon>Insecta</taxon>
        <taxon>Pterygota</taxon>
        <taxon>Neoptera</taxon>
        <taxon>Paraneoptera</taxon>
        <taxon>Psocodea</taxon>
        <taxon>Troctomorpha</taxon>
        <taxon>Phthiraptera</taxon>
        <taxon>Amblycera</taxon>
        <taxon>Menoponidae</taxon>
        <taxon>Menopon</taxon>
    </lineage>
</organism>
<reference evidence="9" key="1">
    <citation type="journal article" date="2024" name="Gigascience">
        <title>Chromosome-level genome of the poultry shaft louse Menopon gallinae provides insight into the host-switching and adaptive evolution of parasitic lice.</title>
        <authorList>
            <person name="Xu Y."/>
            <person name="Ma L."/>
            <person name="Liu S."/>
            <person name="Liang Y."/>
            <person name="Liu Q."/>
            <person name="He Z."/>
            <person name="Tian L."/>
            <person name="Duan Y."/>
            <person name="Cai W."/>
            <person name="Li H."/>
            <person name="Song F."/>
        </authorList>
    </citation>
    <scope>NUCLEOTIDE SEQUENCE</scope>
    <source>
        <strain evidence="9">Cailab_2023a</strain>
    </source>
</reference>
<evidence type="ECO:0000256" key="6">
    <source>
        <dbReference type="PROSITE-ProRule" id="PRU01263"/>
    </source>
</evidence>
<evidence type="ECO:0000256" key="5">
    <source>
        <dbReference type="PROSITE-ProRule" id="PRU00042"/>
    </source>
</evidence>
<feature type="domain" description="C2H2-type" evidence="7">
    <location>
        <begin position="614"/>
        <end position="644"/>
    </location>
</feature>
<feature type="domain" description="C2H2-type" evidence="7">
    <location>
        <begin position="325"/>
        <end position="352"/>
    </location>
</feature>
<feature type="domain" description="C2H2-type" evidence="7">
    <location>
        <begin position="503"/>
        <end position="530"/>
    </location>
</feature>
<dbReference type="PANTHER" id="PTHR24408">
    <property type="entry name" value="ZINC FINGER PROTEIN"/>
    <property type="match status" value="1"/>
</dbReference>
<feature type="binding site" evidence="6">
    <location>
        <position position="8"/>
    </location>
    <ligand>
        <name>Zn(2+)</name>
        <dbReference type="ChEBI" id="CHEBI:29105"/>
    </ligand>
</feature>
<evidence type="ECO:0000259" key="7">
    <source>
        <dbReference type="PROSITE" id="PS50157"/>
    </source>
</evidence>
<feature type="domain" description="C2H2-type" evidence="7">
    <location>
        <begin position="475"/>
        <end position="502"/>
    </location>
</feature>
<dbReference type="GO" id="GO:1990837">
    <property type="term" value="F:sequence-specific double-stranded DNA binding"/>
    <property type="evidence" value="ECO:0007669"/>
    <property type="project" value="UniProtKB-ARBA"/>
</dbReference>
<feature type="domain" description="C2H2-type" evidence="7">
    <location>
        <begin position="560"/>
        <end position="587"/>
    </location>
</feature>
<dbReference type="SMART" id="SM00868">
    <property type="entry name" value="zf-AD"/>
    <property type="match status" value="1"/>
</dbReference>
<dbReference type="PANTHER" id="PTHR24408:SF58">
    <property type="entry name" value="TRANSCRIPTION FACTOR (TFIIIA), PUTATIVE (AFU_ORTHOLOGUE AFUA_1G05150)-RELATED"/>
    <property type="match status" value="1"/>
</dbReference>
<name>A0AAW2HZI2_9NEOP</name>
<dbReference type="EMBL" id="JARGDH010000002">
    <property type="protein sequence ID" value="KAL0275071.1"/>
    <property type="molecule type" value="Genomic_DNA"/>
</dbReference>
<keyword evidence="2" id="KW-0677">Repeat</keyword>
<evidence type="ECO:0000256" key="4">
    <source>
        <dbReference type="ARBA" id="ARBA00022833"/>
    </source>
</evidence>
<dbReference type="SUPFAM" id="SSF57667">
    <property type="entry name" value="beta-beta-alpha zinc fingers"/>
    <property type="match status" value="5"/>
</dbReference>
<feature type="domain" description="C2H2-type" evidence="7">
    <location>
        <begin position="587"/>
        <end position="614"/>
    </location>
</feature>
<dbReference type="SMART" id="SM00355">
    <property type="entry name" value="ZnF_C2H2"/>
    <property type="match status" value="11"/>
</dbReference>
<dbReference type="FunFam" id="3.30.160.60:FF:000671">
    <property type="entry name" value="Zinc finger protein 26"/>
    <property type="match status" value="1"/>
</dbReference>
<feature type="domain" description="ZAD" evidence="8">
    <location>
        <begin position="6"/>
        <end position="82"/>
    </location>
</feature>
<dbReference type="Pfam" id="PF00096">
    <property type="entry name" value="zf-C2H2"/>
    <property type="match status" value="6"/>
</dbReference>
<keyword evidence="3 5" id="KW-0863">Zinc-finger</keyword>
<protein>
    <submittedName>
        <fullName evidence="9">Uncharacterized protein</fullName>
    </submittedName>
</protein>
<feature type="domain" description="C2H2-type" evidence="7">
    <location>
        <begin position="391"/>
        <end position="419"/>
    </location>
</feature>
<dbReference type="InterPro" id="IPR036236">
    <property type="entry name" value="Znf_C2H2_sf"/>
</dbReference>
<gene>
    <name evidence="9" type="ORF">PYX00_003051</name>
</gene>
<feature type="binding site" evidence="6">
    <location>
        <position position="55"/>
    </location>
    <ligand>
        <name>Zn(2+)</name>
        <dbReference type="ChEBI" id="CHEBI:29105"/>
    </ligand>
</feature>
<evidence type="ECO:0000313" key="9">
    <source>
        <dbReference type="EMBL" id="KAL0275071.1"/>
    </source>
</evidence>
<accession>A0AAW2HZI2</accession>
<feature type="binding site" evidence="6">
    <location>
        <position position="58"/>
    </location>
    <ligand>
        <name>Zn(2+)</name>
        <dbReference type="ChEBI" id="CHEBI:29105"/>
    </ligand>
</feature>
<dbReference type="InterPro" id="IPR012934">
    <property type="entry name" value="Znf_AD"/>
</dbReference>
<feature type="domain" description="C2H2-type" evidence="7">
    <location>
        <begin position="419"/>
        <end position="446"/>
    </location>
</feature>
<sequence>MLQFLDLCRLCGQKKRNKLDLFAQDDEETRTLIAKISFCLAVHITKEDMLPKMVCQDCQKSIEQLNAFRLKCQKAEEKLNKMLSFILPNKVLVTRIKEECLETDSNEHSPAHIDSSPVVNDPLPLINLKPVQNVKLEIYESEDENIDTYSNNRNSDLIQIISEEIVHNNSYTDVKQPIIEIISENYIDDFKNRDFSQHEENAFCDVKLMESANNNQRDTQQNCGYQEIGTQLVDPAAVIEVKMQDPESECELEKECPVQELSKEKSEGRQVRSKVMKRRKRKDIVESDVEVDKKYLVLGENEECDIDIEEMDALIKKKQNPNVRFDCNKCKKSFKFFKCLKKHRILHENEPESFICDICCNNNAKNFEFSSLKTLKSHIQRKHLQGTGGKYKCNFCNRTLISQGQLNAHFRKVHDNTGASCQVCGKSFKNKTRLTDHLKVHNEEKPYVCDQCGQSFKWNNGLKVHIQSHNQEKNFLCSECGRKFSAKKNLLEHLNIHTGKRPHVCKFCKATFTQLSAYSKHLYVHNQEQKIHKCDKCEKTFSHSYLLKQHKLHHTGLRPYSCSVCFNSFKSQSDLCTHVKIHQEKQYSCSVCGRKFSRSKTLRDHMVRHTGIKHICPVPGCGKTYTQRFPLTKHFWKNHPSLRIINRLGGKKAHLGDRVMYEQENCPELDYIRYEYKQADG</sequence>
<dbReference type="Gene3D" id="3.30.160.60">
    <property type="entry name" value="Classic Zinc Finger"/>
    <property type="match status" value="9"/>
</dbReference>
<dbReference type="SUPFAM" id="SSF57716">
    <property type="entry name" value="Glucocorticoid receptor-like (DNA-binding domain)"/>
    <property type="match status" value="1"/>
</dbReference>
<dbReference type="PROSITE" id="PS50157">
    <property type="entry name" value="ZINC_FINGER_C2H2_2"/>
    <property type="match status" value="10"/>
</dbReference>
<dbReference type="GO" id="GO:0000981">
    <property type="term" value="F:DNA-binding transcription factor activity, RNA polymerase II-specific"/>
    <property type="evidence" value="ECO:0007669"/>
    <property type="project" value="TreeGrafter"/>
</dbReference>